<dbReference type="PANTHER" id="PTHR33514:SF13">
    <property type="entry name" value="PROTEIN ABCI12, CHLOROPLASTIC"/>
    <property type="match status" value="1"/>
</dbReference>
<reference evidence="7" key="1">
    <citation type="submission" date="2017-01" db="EMBL/GenBank/DDBJ databases">
        <authorList>
            <person name="Varghese N."/>
            <person name="Submissions S."/>
        </authorList>
    </citation>
    <scope>NUCLEOTIDE SEQUENCE [LARGE SCALE GENOMIC DNA]</scope>
    <source>
        <strain evidence="7">DSM 44531</strain>
    </source>
</reference>
<evidence type="ECO:0000256" key="3">
    <source>
        <dbReference type="ARBA" id="ARBA00022989"/>
    </source>
</evidence>
<dbReference type="CDD" id="cd16914">
    <property type="entry name" value="EcfT"/>
    <property type="match status" value="1"/>
</dbReference>
<dbReference type="InterPro" id="IPR003339">
    <property type="entry name" value="ABC/ECF_trnsptr_transmembrane"/>
</dbReference>
<dbReference type="GO" id="GO:0005886">
    <property type="term" value="C:plasma membrane"/>
    <property type="evidence" value="ECO:0007669"/>
    <property type="project" value="TreeGrafter"/>
</dbReference>
<name>A0A1N7J2Z5_9CORY</name>
<accession>A0A1N7J2Z5</accession>
<comment type="subcellular location">
    <subcellularLocation>
        <location evidence="1">Membrane</location>
        <topology evidence="1">Multi-pass membrane protein</topology>
    </subcellularLocation>
</comment>
<feature type="transmembrane region" description="Helical" evidence="5">
    <location>
        <begin position="21"/>
        <end position="39"/>
    </location>
</feature>
<keyword evidence="3 5" id="KW-1133">Transmembrane helix</keyword>
<gene>
    <name evidence="6" type="ORF">SAMN05444817_103238</name>
</gene>
<dbReference type="PANTHER" id="PTHR33514">
    <property type="entry name" value="PROTEIN ABCI12, CHLOROPLASTIC"/>
    <property type="match status" value="1"/>
</dbReference>
<dbReference type="EMBL" id="FTOF01000003">
    <property type="protein sequence ID" value="SIS43738.1"/>
    <property type="molecule type" value="Genomic_DNA"/>
</dbReference>
<evidence type="ECO:0000256" key="1">
    <source>
        <dbReference type="ARBA" id="ARBA00004141"/>
    </source>
</evidence>
<keyword evidence="4 5" id="KW-0472">Membrane</keyword>
<dbReference type="AlphaFoldDB" id="A0A1N7J2Z5"/>
<feature type="transmembrane region" description="Helical" evidence="5">
    <location>
        <begin position="95"/>
        <end position="114"/>
    </location>
</feature>
<dbReference type="RefSeq" id="WP_084560525.1">
    <property type="nucleotide sequence ID" value="NZ_CP046976.1"/>
</dbReference>
<dbReference type="Pfam" id="PF02361">
    <property type="entry name" value="CbiQ"/>
    <property type="match status" value="1"/>
</dbReference>
<evidence type="ECO:0000256" key="2">
    <source>
        <dbReference type="ARBA" id="ARBA00022692"/>
    </source>
</evidence>
<sequence>MRIRELPLGVYVPGDTVVHRASPAAKFAALLLFIILITVLPTKPWHPLAAAGGVAVFYAVARIPFKTALHQVFPILPFMAFIGAFLWWQSGLEKMLITVFGLIAALMAASLFTLTTTIEDLMEALETNMAPLERIGVPVDTVSLAIALTIRQIPVLLGTANESLDARKARGANMSLLAFGTPLVIRSVRHAQLTGEALMARGAVD</sequence>
<evidence type="ECO:0000256" key="4">
    <source>
        <dbReference type="ARBA" id="ARBA00023136"/>
    </source>
</evidence>
<evidence type="ECO:0000313" key="7">
    <source>
        <dbReference type="Proteomes" id="UP000186292"/>
    </source>
</evidence>
<dbReference type="STRING" id="1161099.SAMN05444817_103238"/>
<feature type="transmembrane region" description="Helical" evidence="5">
    <location>
        <begin position="45"/>
        <end position="65"/>
    </location>
</feature>
<protein>
    <submittedName>
        <fullName evidence="6">Energy-coupling factor transporter transmembrane protein EcfT</fullName>
    </submittedName>
</protein>
<evidence type="ECO:0000256" key="5">
    <source>
        <dbReference type="SAM" id="Phobius"/>
    </source>
</evidence>
<dbReference type="OrthoDB" id="509049at2"/>
<organism evidence="6 7">
    <name type="scientific">Corynebacterium appendicis CIP 107643</name>
    <dbReference type="NCBI Taxonomy" id="1161099"/>
    <lineage>
        <taxon>Bacteria</taxon>
        <taxon>Bacillati</taxon>
        <taxon>Actinomycetota</taxon>
        <taxon>Actinomycetes</taxon>
        <taxon>Mycobacteriales</taxon>
        <taxon>Corynebacteriaceae</taxon>
        <taxon>Corynebacterium</taxon>
    </lineage>
</organism>
<feature type="transmembrane region" description="Helical" evidence="5">
    <location>
        <begin position="72"/>
        <end position="89"/>
    </location>
</feature>
<keyword evidence="2 5" id="KW-0812">Transmembrane</keyword>
<keyword evidence="7" id="KW-1185">Reference proteome</keyword>
<evidence type="ECO:0000313" key="6">
    <source>
        <dbReference type="EMBL" id="SIS43738.1"/>
    </source>
</evidence>
<proteinExistence type="predicted"/>
<dbReference type="Proteomes" id="UP000186292">
    <property type="component" value="Unassembled WGS sequence"/>
</dbReference>